<sequence>MTQHEFQVADNAAVEPAALIGAAADSSHDTRDTGLILTKDDIKNLRKYEIAGLALPTALNDVITYLGYETGAGHELEAVDFQKTFELIHGHASLWNPLRNDLLTVNDQLVMFAGLMQVYGESIIEVLDGIRALTLAEEHDIKSLEELRQLESQWDHKFPEIHPVDREDLGAYLDDILKQVRVQEAEAQNIKKRLDAFGFDLPNKVGAAISLKLSAINKNTLGVEVKALQTAIDERAAEIERRNKEYDHLVKEAISSIAGGGGLIMMIYSSVKAEDVRTKRNDLRATQERDIQAMDKKNSILGSLNRVRNDLQNLGIVVLDADIATKNLITMWNGLNTFISQSSRAINDINDALLLRRFSHQFKLVVRPWKNIEVDAQKLRDVFAAADREIQEEWKSA</sequence>
<proteinExistence type="predicted"/>
<dbReference type="OrthoDB" id="6937673at2"/>
<evidence type="ECO:0000313" key="2">
    <source>
        <dbReference type="Proteomes" id="UP000029719"/>
    </source>
</evidence>
<name>A0A9X0EIQ6_9PSED</name>
<dbReference type="SUPFAM" id="SSF58100">
    <property type="entry name" value="Bacterial hemolysins"/>
    <property type="match status" value="1"/>
</dbReference>
<reference evidence="1 2" key="1">
    <citation type="submission" date="2014-09" db="EMBL/GenBank/DDBJ databases">
        <title>Genome sequence of Pseudomonas lutea strain DSM 17257T.</title>
        <authorList>
            <person name="Kwak Y."/>
            <person name="Shin J.-H."/>
        </authorList>
    </citation>
    <scope>NUCLEOTIDE SEQUENCE [LARGE SCALE GENOMIC DNA]</scope>
    <source>
        <strain evidence="1 2">DSM 17257</strain>
    </source>
</reference>
<dbReference type="RefSeq" id="WP_037012646.1">
    <property type="nucleotide sequence ID" value="NZ_JRMB01000001.1"/>
</dbReference>
<evidence type="ECO:0008006" key="3">
    <source>
        <dbReference type="Google" id="ProtNLM"/>
    </source>
</evidence>
<dbReference type="EMBL" id="JRMB01000001">
    <property type="protein sequence ID" value="KGF66640.1"/>
    <property type="molecule type" value="Genomic_DNA"/>
</dbReference>
<accession>A0A9X0EIQ6</accession>
<dbReference type="Proteomes" id="UP000029719">
    <property type="component" value="Unassembled WGS sequence"/>
</dbReference>
<organism evidence="1 2">
    <name type="scientific">Pseudomonas lutea</name>
    <dbReference type="NCBI Taxonomy" id="243924"/>
    <lineage>
        <taxon>Bacteria</taxon>
        <taxon>Pseudomonadati</taxon>
        <taxon>Pseudomonadota</taxon>
        <taxon>Gammaproteobacteria</taxon>
        <taxon>Pseudomonadales</taxon>
        <taxon>Pseudomonadaceae</taxon>
        <taxon>Pseudomonas</taxon>
    </lineage>
</organism>
<dbReference type="Gene3D" id="1.20.1170.10">
    <property type="match status" value="1"/>
</dbReference>
<comment type="caution">
    <text evidence="1">The sequence shown here is derived from an EMBL/GenBank/DDBJ whole genome shotgun (WGS) entry which is preliminary data.</text>
</comment>
<protein>
    <recommendedName>
        <fullName evidence="3">Toxin</fullName>
    </recommendedName>
</protein>
<evidence type="ECO:0000313" key="1">
    <source>
        <dbReference type="EMBL" id="KGF66640.1"/>
    </source>
</evidence>
<dbReference type="AlphaFoldDB" id="A0A9X0EIQ6"/>
<gene>
    <name evidence="1" type="ORF">LT42_12395</name>
</gene>
<dbReference type="NCBIfam" id="NF033928">
    <property type="entry name" value="alph_xenorhab_A"/>
    <property type="match status" value="1"/>
</dbReference>
<dbReference type="CDD" id="cd22657">
    <property type="entry name" value="ClyA_XaxA-like"/>
    <property type="match status" value="1"/>
</dbReference>